<dbReference type="Pfam" id="PF01179">
    <property type="entry name" value="Cu_amine_oxid"/>
    <property type="match status" value="1"/>
</dbReference>
<feature type="active site" description="Proton acceptor" evidence="6">
    <location>
        <position position="372"/>
    </location>
</feature>
<evidence type="ECO:0000313" key="11">
    <source>
        <dbReference type="EMBL" id="CAH1796504.1"/>
    </source>
</evidence>
<evidence type="ECO:0000256" key="6">
    <source>
        <dbReference type="PIRSR" id="PIRSR600269-50"/>
    </source>
</evidence>
<dbReference type="PANTHER" id="PTHR10638:SF20">
    <property type="entry name" value="AMINE OXIDASE"/>
    <property type="match status" value="1"/>
</dbReference>
<dbReference type="Gene3D" id="2.70.98.20">
    <property type="entry name" value="Copper amine oxidase, catalytic domain"/>
    <property type="match status" value="1"/>
</dbReference>
<keyword evidence="3 6" id="KW-0801">TPQ</keyword>
<evidence type="ECO:0000313" key="12">
    <source>
        <dbReference type="Proteomes" id="UP000749559"/>
    </source>
</evidence>
<comment type="PTM">
    <text evidence="7 8">Topaquinone (TPQ) is generated by copper-dependent autoxidation of a specific tyrosyl residue.</text>
</comment>
<evidence type="ECO:0000256" key="1">
    <source>
        <dbReference type="ARBA" id="ARBA00007983"/>
    </source>
</evidence>
<proteinExistence type="inferred from homology"/>
<comment type="similarity">
    <text evidence="1 8">Belongs to the copper/topaquinone oxidase family.</text>
</comment>
<sequence length="762" mass="88031">MVKLLLVVYLIVIWSTEVSGDICPDDVDITPIDETKPSVFQQLSALEINRVRDYLKTVPDLNYKAGPDGNVSDTFAYIIEKKPVPKDDVLAYVDGSGQVPKREARVALAAPTGMLEYTVGPLPNPTYHFKTKFPKWSRTELRFTDRPSAIDSIALTITIQREARKMTKILHESFNGFDFEDTCNDKCLTYFDMKLNVYQNRRLLWVNILRKVPLSVGSPLIHPLALQLLVDMTSSDPDKWNVGQVWYNEQRFDSVDDLVEKYNNDEVKKIRMSYDETDVYSSMRRRGNDNMKSTKRGPDCFPQDGRRYSVDGHRVKYMNWEFEFTYRQTTGPQLFDIRFNNTRIVYELSMQEVALSYTGKSPFSRHGNVFYDNVVLIGNFFSPLMPGVDCPKGASFFSTSHYSYKLAREVEIPNAFCLFEYTEGPPLRRHYDSDHHGGYYFYAGMPNNALVLRSIQSNYNYDYVFDFIFYQNGVIGTKIGASGYVMPEFANRKVPKENPFGFKIHENVRGMLHQHLFSFKVDLDIQGRKNRHETLAVVARPTVHKVVDGIEEDAHEQYLKRHLKHVEKDAAYRFKYKKPKFYLFYNNREKSKWGAKRAYYIDNQGVSKYLYPDDSTKTDSVAWAKYQLAVTRYHDDEDRSTSAYNTFHQADPVLNFDSYINDNENITDEDLVAWVSLGFQHVPNHSSDVPVTTTPGNIFSFYLKPFNYFDEDPSISSNDNVYVTPGKDGGIVVEENANNAKESCSHPNKDPRFVGDYVKPEF</sequence>
<dbReference type="GO" id="GO:0005886">
    <property type="term" value="C:plasma membrane"/>
    <property type="evidence" value="ECO:0007669"/>
    <property type="project" value="TreeGrafter"/>
</dbReference>
<evidence type="ECO:0000256" key="8">
    <source>
        <dbReference type="RuleBase" id="RU000672"/>
    </source>
</evidence>
<organism evidence="11 12">
    <name type="scientific">Owenia fusiformis</name>
    <name type="common">Polychaete worm</name>
    <dbReference type="NCBI Taxonomy" id="6347"/>
    <lineage>
        <taxon>Eukaryota</taxon>
        <taxon>Metazoa</taxon>
        <taxon>Spiralia</taxon>
        <taxon>Lophotrochozoa</taxon>
        <taxon>Annelida</taxon>
        <taxon>Polychaeta</taxon>
        <taxon>Sedentaria</taxon>
        <taxon>Canalipalpata</taxon>
        <taxon>Sabellida</taxon>
        <taxon>Oweniida</taxon>
        <taxon>Oweniidae</taxon>
        <taxon>Owenia</taxon>
    </lineage>
</organism>
<comment type="caution">
    <text evidence="11">The sequence shown here is derived from an EMBL/GenBank/DDBJ whole genome shotgun (WGS) entry which is preliminary data.</text>
</comment>
<evidence type="ECO:0000259" key="9">
    <source>
        <dbReference type="Pfam" id="PF01179"/>
    </source>
</evidence>
<dbReference type="InterPro" id="IPR015328">
    <property type="entry name" value="DUF1965"/>
</dbReference>
<dbReference type="PRINTS" id="PR00766">
    <property type="entry name" value="CUDAOXIDASE"/>
</dbReference>
<dbReference type="InterPro" id="IPR049948">
    <property type="entry name" value="Cu_Am_ox_TPQ-bd"/>
</dbReference>
<name>A0A8J1XS06_OWEFU</name>
<dbReference type="InterPro" id="IPR016182">
    <property type="entry name" value="Cu_amine_oxidase_N-reg"/>
</dbReference>
<gene>
    <name evidence="11" type="ORF">OFUS_LOCUS20907</name>
</gene>
<dbReference type="SUPFAM" id="SSF49998">
    <property type="entry name" value="Amine oxidase catalytic domain"/>
    <property type="match status" value="1"/>
</dbReference>
<dbReference type="GO" id="GO:0005507">
    <property type="term" value="F:copper ion binding"/>
    <property type="evidence" value="ECO:0007669"/>
    <property type="project" value="InterPro"/>
</dbReference>
<evidence type="ECO:0000256" key="5">
    <source>
        <dbReference type="ARBA" id="ARBA00023008"/>
    </source>
</evidence>
<keyword evidence="5 8" id="KW-0186">Copper</keyword>
<dbReference type="GO" id="GO:0048038">
    <property type="term" value="F:quinone binding"/>
    <property type="evidence" value="ECO:0007669"/>
    <property type="project" value="InterPro"/>
</dbReference>
<dbReference type="PANTHER" id="PTHR10638">
    <property type="entry name" value="COPPER AMINE OXIDASE"/>
    <property type="match status" value="1"/>
</dbReference>
<keyword evidence="2 8" id="KW-0479">Metal-binding</keyword>
<dbReference type="AlphaFoldDB" id="A0A8J1XS06"/>
<evidence type="ECO:0000259" key="10">
    <source>
        <dbReference type="Pfam" id="PF09248"/>
    </source>
</evidence>
<reference evidence="11" key="1">
    <citation type="submission" date="2022-03" db="EMBL/GenBank/DDBJ databases">
        <authorList>
            <person name="Martin C."/>
        </authorList>
    </citation>
    <scope>NUCLEOTIDE SEQUENCE</scope>
</reference>
<feature type="domain" description="DUF1965" evidence="10">
    <location>
        <begin position="221"/>
        <end position="276"/>
    </location>
</feature>
<evidence type="ECO:0000256" key="3">
    <source>
        <dbReference type="ARBA" id="ARBA00022772"/>
    </source>
</evidence>
<keyword evidence="4 8" id="KW-0560">Oxidoreductase</keyword>
<dbReference type="Pfam" id="PF09248">
    <property type="entry name" value="DUF1965"/>
    <property type="match status" value="1"/>
</dbReference>
<dbReference type="InterPro" id="IPR000269">
    <property type="entry name" value="Cu_amine_oxidase"/>
</dbReference>
<dbReference type="Gene3D" id="3.10.450.40">
    <property type="match status" value="2"/>
</dbReference>
<protein>
    <recommendedName>
        <fullName evidence="8">Amine oxidase</fullName>
        <ecNumber evidence="8">1.4.3.-</ecNumber>
    </recommendedName>
</protein>
<dbReference type="InterPro" id="IPR036460">
    <property type="entry name" value="Cu_amine_oxidase_C_sf"/>
</dbReference>
<feature type="domain" description="Copper amine oxidase catalytic" evidence="9">
    <location>
        <begin position="302"/>
        <end position="715"/>
    </location>
</feature>
<dbReference type="InterPro" id="IPR015798">
    <property type="entry name" value="Cu_amine_oxidase_C"/>
</dbReference>
<dbReference type="EMBL" id="CAIIXF020000010">
    <property type="protein sequence ID" value="CAH1796504.1"/>
    <property type="molecule type" value="Genomic_DNA"/>
</dbReference>
<dbReference type="GO" id="GO:0009308">
    <property type="term" value="P:amine metabolic process"/>
    <property type="evidence" value="ECO:0007669"/>
    <property type="project" value="UniProtKB-UniRule"/>
</dbReference>
<dbReference type="OrthoDB" id="5379943at2759"/>
<accession>A0A8J1XS06</accession>
<dbReference type="PROSITE" id="PS01164">
    <property type="entry name" value="COPPER_AMINE_OXID_1"/>
    <property type="match status" value="1"/>
</dbReference>
<evidence type="ECO:0000256" key="4">
    <source>
        <dbReference type="ARBA" id="ARBA00023002"/>
    </source>
</evidence>
<dbReference type="GO" id="GO:0008131">
    <property type="term" value="F:primary methylamine oxidase activity"/>
    <property type="evidence" value="ECO:0007669"/>
    <property type="project" value="InterPro"/>
</dbReference>
<dbReference type="SUPFAM" id="SSF54416">
    <property type="entry name" value="Amine oxidase N-terminal region"/>
    <property type="match status" value="2"/>
</dbReference>
<feature type="modified residue" description="2',4',5'-topaquinone" evidence="7">
    <location>
        <position position="461"/>
    </location>
</feature>
<feature type="active site" description="Schiff-base intermediate with substrate; via topaquinone" evidence="6">
    <location>
        <position position="461"/>
    </location>
</feature>
<comment type="cofactor">
    <cofactor evidence="8">
        <name>Cu cation</name>
        <dbReference type="ChEBI" id="CHEBI:23378"/>
    </cofactor>
    <text evidence="8">Contains 1 topaquinone per subunit.</text>
</comment>
<keyword evidence="12" id="KW-1185">Reference proteome</keyword>
<evidence type="ECO:0000256" key="2">
    <source>
        <dbReference type="ARBA" id="ARBA00022723"/>
    </source>
</evidence>
<dbReference type="EC" id="1.4.3.-" evidence="8"/>
<dbReference type="Proteomes" id="UP000749559">
    <property type="component" value="Unassembled WGS sequence"/>
</dbReference>
<evidence type="ECO:0000256" key="7">
    <source>
        <dbReference type="PIRSR" id="PIRSR600269-51"/>
    </source>
</evidence>